<feature type="coiled-coil region" evidence="1">
    <location>
        <begin position="95"/>
        <end position="122"/>
    </location>
</feature>
<keyword evidence="3" id="KW-1185">Reference proteome</keyword>
<comment type="caution">
    <text evidence="2">The sequence shown here is derived from an EMBL/GenBank/DDBJ whole genome shotgun (WGS) entry which is preliminary data.</text>
</comment>
<dbReference type="EMBL" id="LDAU01000144">
    <property type="protein sequence ID" value="KRX03104.1"/>
    <property type="molecule type" value="Genomic_DNA"/>
</dbReference>
<proteinExistence type="predicted"/>
<gene>
    <name evidence="2" type="ORF">PPERSA_10185</name>
</gene>
<dbReference type="Proteomes" id="UP000054937">
    <property type="component" value="Unassembled WGS sequence"/>
</dbReference>
<organism evidence="2 3">
    <name type="scientific">Pseudocohnilembus persalinus</name>
    <name type="common">Ciliate</name>
    <dbReference type="NCBI Taxonomy" id="266149"/>
    <lineage>
        <taxon>Eukaryota</taxon>
        <taxon>Sar</taxon>
        <taxon>Alveolata</taxon>
        <taxon>Ciliophora</taxon>
        <taxon>Intramacronucleata</taxon>
        <taxon>Oligohymenophorea</taxon>
        <taxon>Scuticociliatia</taxon>
        <taxon>Philasterida</taxon>
        <taxon>Pseudocohnilembidae</taxon>
        <taxon>Pseudocohnilembus</taxon>
    </lineage>
</organism>
<reference evidence="2 3" key="1">
    <citation type="journal article" date="2015" name="Sci. Rep.">
        <title>Genome of the facultative scuticociliatosis pathogen Pseudocohnilembus persalinus provides insight into its virulence through horizontal gene transfer.</title>
        <authorList>
            <person name="Xiong J."/>
            <person name="Wang G."/>
            <person name="Cheng J."/>
            <person name="Tian M."/>
            <person name="Pan X."/>
            <person name="Warren A."/>
            <person name="Jiang C."/>
            <person name="Yuan D."/>
            <person name="Miao W."/>
        </authorList>
    </citation>
    <scope>NUCLEOTIDE SEQUENCE [LARGE SCALE GENOMIC DNA]</scope>
    <source>
        <strain evidence="2">36N120E</strain>
    </source>
</reference>
<keyword evidence="1" id="KW-0175">Coiled coil</keyword>
<dbReference type="AlphaFoldDB" id="A0A0V0QM93"/>
<name>A0A0V0QM93_PSEPJ</name>
<evidence type="ECO:0000313" key="3">
    <source>
        <dbReference type="Proteomes" id="UP000054937"/>
    </source>
</evidence>
<accession>A0A0V0QM93</accession>
<protein>
    <submittedName>
        <fullName evidence="2">Uncharacterized protein</fullName>
    </submittedName>
</protein>
<sequence length="260" mass="31019">MPLPKFQVIIHCFIFFDFKKQFLITFRECGIDKYGAIVIANIFENKDLREIKLDIRYNYISSEINSKICQELERVVKNKNNIKLILGKPLAQEQQDSIKIEQQNSEEQYESQEEDYESVDEDYVTVDENCEDYQSEDEFIQYEIKTEDFVTLKSYELYSRDDYDDNNSQNSNICINKIDEYNQLLYIEDQEKQNFLPTEQGTQISENYLLQLQQKSFEQQNNSQPIDDYINQIQMMLATQGNDVLDESNSFSEFQYYDNL</sequence>
<evidence type="ECO:0000313" key="2">
    <source>
        <dbReference type="EMBL" id="KRX03104.1"/>
    </source>
</evidence>
<dbReference type="InParanoid" id="A0A0V0QM93"/>
<evidence type="ECO:0000256" key="1">
    <source>
        <dbReference type="SAM" id="Coils"/>
    </source>
</evidence>